<sequence length="107" mass="11673">MVVRKITNLVTNLVGCCARLLCYSSQSHSHTDAGEGKTQLNSTQLNSTLSYSLRSQSEHTSCHMHAPLPLHTPRGSCQLITLLTYLCPARGLAHTLSHSPHTHTQSP</sequence>
<organism evidence="1 2">
    <name type="scientific">Ceratodon purpureus</name>
    <name type="common">Fire moss</name>
    <name type="synonym">Dicranum purpureum</name>
    <dbReference type="NCBI Taxonomy" id="3225"/>
    <lineage>
        <taxon>Eukaryota</taxon>
        <taxon>Viridiplantae</taxon>
        <taxon>Streptophyta</taxon>
        <taxon>Embryophyta</taxon>
        <taxon>Bryophyta</taxon>
        <taxon>Bryophytina</taxon>
        <taxon>Bryopsida</taxon>
        <taxon>Dicranidae</taxon>
        <taxon>Pseudoditrichales</taxon>
        <taxon>Ditrichaceae</taxon>
        <taxon>Ceratodon</taxon>
    </lineage>
</organism>
<evidence type="ECO:0000313" key="2">
    <source>
        <dbReference type="Proteomes" id="UP000822688"/>
    </source>
</evidence>
<name>A0A8T0HBB5_CERPU</name>
<gene>
    <name evidence="1" type="ORF">KC19_7G175900</name>
</gene>
<keyword evidence="2" id="KW-1185">Reference proteome</keyword>
<dbReference type="AlphaFoldDB" id="A0A8T0HBB5"/>
<evidence type="ECO:0000313" key="1">
    <source>
        <dbReference type="EMBL" id="KAG0567967.1"/>
    </source>
</evidence>
<protein>
    <submittedName>
        <fullName evidence="1">Uncharacterized protein</fullName>
    </submittedName>
</protein>
<dbReference type="Proteomes" id="UP000822688">
    <property type="component" value="Chromosome 7"/>
</dbReference>
<accession>A0A8T0HBB5</accession>
<comment type="caution">
    <text evidence="1">The sequence shown here is derived from an EMBL/GenBank/DDBJ whole genome shotgun (WGS) entry which is preliminary data.</text>
</comment>
<dbReference type="EMBL" id="CM026428">
    <property type="protein sequence ID" value="KAG0567967.1"/>
    <property type="molecule type" value="Genomic_DNA"/>
</dbReference>
<proteinExistence type="predicted"/>
<reference evidence="1" key="1">
    <citation type="submission" date="2020-06" db="EMBL/GenBank/DDBJ databases">
        <title>WGS assembly of Ceratodon purpureus strain R40.</title>
        <authorList>
            <person name="Carey S.B."/>
            <person name="Jenkins J."/>
            <person name="Shu S."/>
            <person name="Lovell J.T."/>
            <person name="Sreedasyam A."/>
            <person name="Maumus F."/>
            <person name="Tiley G.P."/>
            <person name="Fernandez-Pozo N."/>
            <person name="Barry K."/>
            <person name="Chen C."/>
            <person name="Wang M."/>
            <person name="Lipzen A."/>
            <person name="Daum C."/>
            <person name="Saski C.A."/>
            <person name="Payton A.C."/>
            <person name="Mcbreen J.C."/>
            <person name="Conrad R.E."/>
            <person name="Kollar L.M."/>
            <person name="Olsson S."/>
            <person name="Huttunen S."/>
            <person name="Landis J.B."/>
            <person name="Wickett N.J."/>
            <person name="Johnson M.G."/>
            <person name="Rensing S.A."/>
            <person name="Grimwood J."/>
            <person name="Schmutz J."/>
            <person name="Mcdaniel S.F."/>
        </authorList>
    </citation>
    <scope>NUCLEOTIDE SEQUENCE</scope>
    <source>
        <strain evidence="1">R40</strain>
    </source>
</reference>